<feature type="signal peptide" evidence="1">
    <location>
        <begin position="1"/>
        <end position="33"/>
    </location>
</feature>
<dbReference type="EMBL" id="JADPRT010000025">
    <property type="protein sequence ID" value="MBF9073746.1"/>
    <property type="molecule type" value="Genomic_DNA"/>
</dbReference>
<sequence>MRFTRTRKRASAAALAVVAMGVIGVGAATSAQAAEGSWTIRSGGCVALEEVELQSGHDHMAIDPIAAPSGCEFGIINVNTGQWVYGPTTDPRESPWEYDGPDVSLKACTWGPRSAEACGPVN</sequence>
<dbReference type="RefSeq" id="WP_196198587.1">
    <property type="nucleotide sequence ID" value="NZ_JADPRT010000025.1"/>
</dbReference>
<organism evidence="2 3">
    <name type="scientific">Streptacidiphilus fuscans</name>
    <dbReference type="NCBI Taxonomy" id="2789292"/>
    <lineage>
        <taxon>Bacteria</taxon>
        <taxon>Bacillati</taxon>
        <taxon>Actinomycetota</taxon>
        <taxon>Actinomycetes</taxon>
        <taxon>Kitasatosporales</taxon>
        <taxon>Streptomycetaceae</taxon>
        <taxon>Streptacidiphilus</taxon>
    </lineage>
</organism>
<feature type="chain" id="PRO_5037555266" description="Secreted protein" evidence="1">
    <location>
        <begin position="34"/>
        <end position="122"/>
    </location>
</feature>
<dbReference type="Proteomes" id="UP000657385">
    <property type="component" value="Unassembled WGS sequence"/>
</dbReference>
<dbReference type="AlphaFoldDB" id="A0A931FJ99"/>
<gene>
    <name evidence="2" type="ORF">I2501_37610</name>
</gene>
<keyword evidence="3" id="KW-1185">Reference proteome</keyword>
<protein>
    <recommendedName>
        <fullName evidence="4">Secreted protein</fullName>
    </recommendedName>
</protein>
<accession>A0A931FJ99</accession>
<evidence type="ECO:0000313" key="2">
    <source>
        <dbReference type="EMBL" id="MBF9073746.1"/>
    </source>
</evidence>
<name>A0A931FJ99_9ACTN</name>
<evidence type="ECO:0000256" key="1">
    <source>
        <dbReference type="SAM" id="SignalP"/>
    </source>
</evidence>
<proteinExistence type="predicted"/>
<comment type="caution">
    <text evidence="2">The sequence shown here is derived from an EMBL/GenBank/DDBJ whole genome shotgun (WGS) entry which is preliminary data.</text>
</comment>
<evidence type="ECO:0008006" key="4">
    <source>
        <dbReference type="Google" id="ProtNLM"/>
    </source>
</evidence>
<keyword evidence="1" id="KW-0732">Signal</keyword>
<reference evidence="2" key="1">
    <citation type="submission" date="2020-11" db="EMBL/GenBank/DDBJ databases">
        <title>Isolation and identification of active actinomycetes.</title>
        <authorList>
            <person name="Yu B."/>
        </authorList>
    </citation>
    <scope>NUCLEOTIDE SEQUENCE</scope>
    <source>
        <strain evidence="2">NEAU-YB345</strain>
    </source>
</reference>
<evidence type="ECO:0000313" key="3">
    <source>
        <dbReference type="Proteomes" id="UP000657385"/>
    </source>
</evidence>